<reference evidence="1" key="1">
    <citation type="submission" date="2015-06" db="EMBL/GenBank/DDBJ databases">
        <authorList>
            <person name="Joergensen T."/>
        </authorList>
    </citation>
    <scope>NUCLEOTIDE SEQUENCE</scope>
    <source>
        <strain evidence="1">RGFK1682</strain>
    </source>
</reference>
<organism evidence="1">
    <name type="scientific">uncultured prokaryote</name>
    <dbReference type="NCBI Taxonomy" id="198431"/>
    <lineage>
        <taxon>unclassified sequences</taxon>
        <taxon>environmental samples</taxon>
    </lineage>
</organism>
<sequence length="221" mass="23729">MADPIIADHFRVLAVFERTSGLPEDQVVNSWAFRNDQPFSSMADVAANIRPVLDAFYFGDAAVGGSIADYITPDITALNYRIYNLGDAPVRTPFIDPSQDYVEAGGGTPLPEEAAVVMSLKSEDVGPRERGRLYLGPLRSTAIFSPSGRTRVSSTFQGVIADRAEDVINTTENVTWVFISQADAAAKVVASGYVDNALDTQRSRGIAPDARVTFGAAPVEP</sequence>
<dbReference type="EMBL" id="LN854185">
    <property type="protein sequence ID" value="CRY97669.1"/>
    <property type="molecule type" value="Genomic_DNA"/>
</dbReference>
<protein>
    <submittedName>
        <fullName evidence="1">Uncharacterized protein</fullName>
    </submittedName>
</protein>
<evidence type="ECO:0000313" key="1">
    <source>
        <dbReference type="EMBL" id="CRY97669.1"/>
    </source>
</evidence>
<reference evidence="1" key="2">
    <citation type="submission" date="2015-07" db="EMBL/GenBank/DDBJ databases">
        <title>Plasmids, circular viruses and viroids from rat gut.</title>
        <authorList>
            <person name="Jorgensen T.J."/>
            <person name="Hansen M.A."/>
            <person name="Xu Z."/>
            <person name="Tabak M.A."/>
            <person name="Sorensen S.J."/>
            <person name="Hansen L.H."/>
        </authorList>
    </citation>
    <scope>NUCLEOTIDE SEQUENCE</scope>
    <source>
        <strain evidence="1">RGFK1682</strain>
    </source>
</reference>
<proteinExistence type="predicted"/>
<name>A0A0H5Q8F0_9ZZZZ</name>
<accession>A0A0H5Q8F0</accession>
<dbReference type="AlphaFoldDB" id="A0A0H5Q8F0"/>